<reference evidence="1 2" key="1">
    <citation type="journal article" date="2024" name="Ann. Entomol. Soc. Am.">
        <title>Genomic analyses of the southern and eastern yellowjacket wasps (Hymenoptera: Vespidae) reveal evolutionary signatures of social life.</title>
        <authorList>
            <person name="Catto M.A."/>
            <person name="Caine P.B."/>
            <person name="Orr S.E."/>
            <person name="Hunt B.G."/>
            <person name="Goodisman M.A.D."/>
        </authorList>
    </citation>
    <scope>NUCLEOTIDE SEQUENCE [LARGE SCALE GENOMIC DNA]</scope>
    <source>
        <strain evidence="1">232</strain>
        <tissue evidence="1">Head and thorax</tissue>
    </source>
</reference>
<dbReference type="EMBL" id="JAYRBN010000037">
    <property type="protein sequence ID" value="KAL2747058.1"/>
    <property type="molecule type" value="Genomic_DNA"/>
</dbReference>
<dbReference type="AlphaFoldDB" id="A0ABD2CPK9"/>
<name>A0ABD2CPK9_VESMC</name>
<sequence length="85" mass="10266">MMMLESLYDLKLHKYYNFYLHNSISKTIYHIAYSSHLNYMLKHVGKKLMALQTVCMNFHISVYMTSLSCVKFFWFESILKIEIQL</sequence>
<comment type="caution">
    <text evidence="1">The sequence shown here is derived from an EMBL/GenBank/DDBJ whole genome shotgun (WGS) entry which is preliminary data.</text>
</comment>
<protein>
    <submittedName>
        <fullName evidence="1">Uncharacterized protein</fullName>
    </submittedName>
</protein>
<dbReference type="Proteomes" id="UP001607303">
    <property type="component" value="Unassembled WGS sequence"/>
</dbReference>
<evidence type="ECO:0000313" key="2">
    <source>
        <dbReference type="Proteomes" id="UP001607303"/>
    </source>
</evidence>
<proteinExistence type="predicted"/>
<organism evidence="1 2">
    <name type="scientific">Vespula maculifrons</name>
    <name type="common">Eastern yellow jacket</name>
    <name type="synonym">Wasp</name>
    <dbReference type="NCBI Taxonomy" id="7453"/>
    <lineage>
        <taxon>Eukaryota</taxon>
        <taxon>Metazoa</taxon>
        <taxon>Ecdysozoa</taxon>
        <taxon>Arthropoda</taxon>
        <taxon>Hexapoda</taxon>
        <taxon>Insecta</taxon>
        <taxon>Pterygota</taxon>
        <taxon>Neoptera</taxon>
        <taxon>Endopterygota</taxon>
        <taxon>Hymenoptera</taxon>
        <taxon>Apocrita</taxon>
        <taxon>Aculeata</taxon>
        <taxon>Vespoidea</taxon>
        <taxon>Vespidae</taxon>
        <taxon>Vespinae</taxon>
        <taxon>Vespula</taxon>
    </lineage>
</organism>
<evidence type="ECO:0000313" key="1">
    <source>
        <dbReference type="EMBL" id="KAL2747058.1"/>
    </source>
</evidence>
<keyword evidence="2" id="KW-1185">Reference proteome</keyword>
<accession>A0ABD2CPK9</accession>
<gene>
    <name evidence="1" type="ORF">V1477_005428</name>
</gene>